<dbReference type="InterPro" id="IPR010258">
    <property type="entry name" value="Conjugal_tfr_TrbG/VirB9/CagX"/>
</dbReference>
<dbReference type="PATRIC" id="fig|679201.3.peg.382"/>
<evidence type="ECO:0000313" key="4">
    <source>
        <dbReference type="EMBL" id="EHG22345.1"/>
    </source>
</evidence>
<dbReference type="EMBL" id="ACZM01000003">
    <property type="protein sequence ID" value="EHG22345.1"/>
    <property type="molecule type" value="Genomic_DNA"/>
</dbReference>
<comment type="caution">
    <text evidence="4">The sequence shown here is derived from an EMBL/GenBank/DDBJ whole genome shotgun (WGS) entry which is preliminary data.</text>
</comment>
<dbReference type="AlphaFoldDB" id="G5GMA0"/>
<proteinExistence type="inferred from homology"/>
<protein>
    <recommendedName>
        <fullName evidence="6">P-type conjugative transfer protein TrbG</fullName>
    </recommendedName>
</protein>
<accession>G5GMA0</accession>
<reference evidence="4 5" key="1">
    <citation type="submission" date="2011-08" db="EMBL/GenBank/DDBJ databases">
        <title>The Genome Sequence of Selenomonas infelix ATCC 43532.</title>
        <authorList>
            <consortium name="The Broad Institute Genome Sequencing Platform"/>
            <person name="Earl A."/>
            <person name="Ward D."/>
            <person name="Feldgarden M."/>
            <person name="Gevers D."/>
            <person name="Izard J."/>
            <person name="Blanton J.M."/>
            <person name="Baranova O.V."/>
            <person name="Dewhirst F.E."/>
            <person name="Young S.K."/>
            <person name="Zeng Q."/>
            <person name="Gargeya S."/>
            <person name="Fitzgerald M."/>
            <person name="Haas B."/>
            <person name="Abouelleil A."/>
            <person name="Alvarado L."/>
            <person name="Arachchi H.M."/>
            <person name="Berlin A."/>
            <person name="Brown A."/>
            <person name="Chapman S.B."/>
            <person name="Chen Z."/>
            <person name="Dunbar C."/>
            <person name="Freedman E."/>
            <person name="Gearin G."/>
            <person name="Gellesch M."/>
            <person name="Goldberg J."/>
            <person name="Griggs A."/>
            <person name="Gujja S."/>
            <person name="Heiman D."/>
            <person name="Howarth C."/>
            <person name="Larson L."/>
            <person name="Lui A."/>
            <person name="MacDonald P.J.P."/>
            <person name="Montmayeur A."/>
            <person name="Murphy C."/>
            <person name="Neiman D."/>
            <person name="Pearson M."/>
            <person name="Priest M."/>
            <person name="Roberts A."/>
            <person name="Saif S."/>
            <person name="Shea T."/>
            <person name="Shenoy N."/>
            <person name="Sisk P."/>
            <person name="Stolte C."/>
            <person name="Sykes S."/>
            <person name="Wortman J."/>
            <person name="Nusbaum C."/>
            <person name="Birren B."/>
        </authorList>
    </citation>
    <scope>NUCLEOTIDE SEQUENCE [LARGE SCALE GENOMIC DNA]</scope>
    <source>
        <strain evidence="4 5">ATCC 43532</strain>
    </source>
</reference>
<comment type="similarity">
    <text evidence="1">Belongs to the TrbG/VirB9 family.</text>
</comment>
<dbReference type="Proteomes" id="UP000004129">
    <property type="component" value="Unassembled WGS sequence"/>
</dbReference>
<dbReference type="Gene3D" id="2.60.40.2500">
    <property type="match status" value="1"/>
</dbReference>
<name>G5GMA0_9FIRM</name>
<gene>
    <name evidence="4" type="ORF">HMPREF9334_00381</name>
</gene>
<keyword evidence="2" id="KW-0732">Signal</keyword>
<dbReference type="InterPro" id="IPR033645">
    <property type="entry name" value="VirB9/CagX/TrbG_C"/>
</dbReference>
<evidence type="ECO:0000313" key="5">
    <source>
        <dbReference type="Proteomes" id="UP000004129"/>
    </source>
</evidence>
<organism evidence="4 5">
    <name type="scientific">Selenomonas infelix ATCC 43532</name>
    <dbReference type="NCBI Taxonomy" id="679201"/>
    <lineage>
        <taxon>Bacteria</taxon>
        <taxon>Bacillati</taxon>
        <taxon>Bacillota</taxon>
        <taxon>Negativicutes</taxon>
        <taxon>Selenomonadales</taxon>
        <taxon>Selenomonadaceae</taxon>
        <taxon>Selenomonas</taxon>
    </lineage>
</organism>
<keyword evidence="3" id="KW-0175">Coiled coil</keyword>
<evidence type="ECO:0000256" key="3">
    <source>
        <dbReference type="SAM" id="Coils"/>
    </source>
</evidence>
<evidence type="ECO:0000256" key="2">
    <source>
        <dbReference type="ARBA" id="ARBA00022729"/>
    </source>
</evidence>
<feature type="coiled-coil region" evidence="3">
    <location>
        <begin position="4"/>
        <end position="60"/>
    </location>
</feature>
<dbReference type="CDD" id="cd06911">
    <property type="entry name" value="VirB9_CagX_TrbG"/>
    <property type="match status" value="1"/>
</dbReference>
<evidence type="ECO:0000256" key="1">
    <source>
        <dbReference type="ARBA" id="ARBA00006135"/>
    </source>
</evidence>
<evidence type="ECO:0008006" key="6">
    <source>
        <dbReference type="Google" id="ProtNLM"/>
    </source>
</evidence>
<dbReference type="InterPro" id="IPR038161">
    <property type="entry name" value="VirB9/CagX/TrbG_C_sf"/>
</dbReference>
<sequence>MQHNEQLQVELDTLTEQLKTLKEQKNVGSEDMIRAISVRLENLEKELRAQSDLQMELMQLLEHRYKASYSDYDDTSSRRPLVNPVPYGNTVSYTQDASNAQGNSTMTFSYAPDQLYKIYCRTGYLTDIELKKGEQISFIGGGDTSSWAVNKTMVADVPHIYVKPVVQSSTTNMIITTNKRSYQLILTVSDWYNPMVRWSYGLEDLQTTILQNAKDEQTITANMSVTGVDKLNFSYKVSVKGNDSYKPEMVFDDGEKTFVRMNKGVKRLPALFIREPGKKDLSLVNFKTKDNCYVIDRIIDRAELRFGETDIVKIERKK</sequence>
<dbReference type="Pfam" id="PF03524">
    <property type="entry name" value="CagX"/>
    <property type="match status" value="1"/>
</dbReference>
<dbReference type="eggNOG" id="COG3504">
    <property type="taxonomic scope" value="Bacteria"/>
</dbReference>
<dbReference type="STRING" id="679201.HMPREF9334_00381"/>
<dbReference type="HOGENOM" id="CLU_060908_0_0_9"/>
<keyword evidence="5" id="KW-1185">Reference proteome</keyword>